<organism evidence="2 3">
    <name type="scientific">Araneus ventricosus</name>
    <name type="common">Orbweaver spider</name>
    <name type="synonym">Epeira ventricosa</name>
    <dbReference type="NCBI Taxonomy" id="182803"/>
    <lineage>
        <taxon>Eukaryota</taxon>
        <taxon>Metazoa</taxon>
        <taxon>Ecdysozoa</taxon>
        <taxon>Arthropoda</taxon>
        <taxon>Chelicerata</taxon>
        <taxon>Arachnida</taxon>
        <taxon>Araneae</taxon>
        <taxon>Araneomorphae</taxon>
        <taxon>Entelegynae</taxon>
        <taxon>Araneoidea</taxon>
        <taxon>Araneidae</taxon>
        <taxon>Araneus</taxon>
    </lineage>
</organism>
<reference evidence="2 3" key="1">
    <citation type="journal article" date="2019" name="Sci. Rep.">
        <title>Orb-weaving spider Araneus ventricosus genome elucidates the spidroin gene catalogue.</title>
        <authorList>
            <person name="Kono N."/>
            <person name="Nakamura H."/>
            <person name="Ohtoshi R."/>
            <person name="Moran D.A.P."/>
            <person name="Shinohara A."/>
            <person name="Yoshida Y."/>
            <person name="Fujiwara M."/>
            <person name="Mori M."/>
            <person name="Tomita M."/>
            <person name="Arakawa K."/>
        </authorList>
    </citation>
    <scope>NUCLEOTIDE SEQUENCE [LARGE SCALE GENOMIC DNA]</scope>
</reference>
<comment type="caution">
    <text evidence="2">The sequence shown here is derived from an EMBL/GenBank/DDBJ whole genome shotgun (WGS) entry which is preliminary data.</text>
</comment>
<proteinExistence type="predicted"/>
<accession>A0A4Y2VPJ8</accession>
<dbReference type="Proteomes" id="UP000499080">
    <property type="component" value="Unassembled WGS sequence"/>
</dbReference>
<keyword evidence="3" id="KW-1185">Reference proteome</keyword>
<gene>
    <name evidence="2" type="ORF">AVEN_93045_1</name>
</gene>
<protein>
    <submittedName>
        <fullName evidence="2">Uncharacterized protein</fullName>
    </submittedName>
</protein>
<evidence type="ECO:0000256" key="1">
    <source>
        <dbReference type="SAM" id="MobiDB-lite"/>
    </source>
</evidence>
<evidence type="ECO:0000313" key="2">
    <source>
        <dbReference type="EMBL" id="GBO26551.1"/>
    </source>
</evidence>
<name>A0A4Y2VPJ8_ARAVE</name>
<dbReference type="EMBL" id="BGPR01049566">
    <property type="protein sequence ID" value="GBO26551.1"/>
    <property type="molecule type" value="Genomic_DNA"/>
</dbReference>
<sequence>MSTEEAVLTAPLPRSSAKQDLKQRALAKWQRRWDDGINGRSTYEIIKKVGLRNHNWPRQLIQFLSFPIWKTPGQLLCLWRTWHAFSLCHQVPPHAFLPPQVSSTSTYRSLVEINNQPPPAKKQNNRLPQLYHLPRRPT</sequence>
<feature type="region of interest" description="Disordered" evidence="1">
    <location>
        <begin position="114"/>
        <end position="138"/>
    </location>
</feature>
<dbReference type="AlphaFoldDB" id="A0A4Y2VPJ8"/>
<evidence type="ECO:0000313" key="3">
    <source>
        <dbReference type="Proteomes" id="UP000499080"/>
    </source>
</evidence>